<evidence type="ECO:0000313" key="1">
    <source>
        <dbReference type="EMBL" id="KAJ9596598.1"/>
    </source>
</evidence>
<dbReference type="EMBL" id="JASPKZ010001978">
    <property type="protein sequence ID" value="KAJ9596598.1"/>
    <property type="molecule type" value="Genomic_DNA"/>
</dbReference>
<name>A0AAD8ACK4_DIPPU</name>
<accession>A0AAD8ACK4</accession>
<sequence length="143" mass="16400">HSGNLLITPHIVQFALKKKGHRTWKNQSTFKNNIEDIKSVRKNQCAYIENSMLNNTVTICLTTCPFLPNFFLTDVELNTSEILKMVKLKNQLLQHIVIGESNINYEYRNTRVTNVHFTEVKVSRDCYTGPGISLCENGNNNNL</sequence>
<reference evidence="1" key="1">
    <citation type="journal article" date="2023" name="IScience">
        <title>Live-bearing cockroach genome reveals convergent evolutionary mechanisms linked to viviparity in insects and beyond.</title>
        <authorList>
            <person name="Fouks B."/>
            <person name="Harrison M.C."/>
            <person name="Mikhailova A.A."/>
            <person name="Marchal E."/>
            <person name="English S."/>
            <person name="Carruthers M."/>
            <person name="Jennings E.C."/>
            <person name="Chiamaka E.L."/>
            <person name="Frigard R.A."/>
            <person name="Pippel M."/>
            <person name="Attardo G.M."/>
            <person name="Benoit J.B."/>
            <person name="Bornberg-Bauer E."/>
            <person name="Tobe S.S."/>
        </authorList>
    </citation>
    <scope>NUCLEOTIDE SEQUENCE</scope>
    <source>
        <strain evidence="1">Stay&amp;Tobe</strain>
    </source>
</reference>
<organism evidence="1 2">
    <name type="scientific">Diploptera punctata</name>
    <name type="common">Pacific beetle cockroach</name>
    <dbReference type="NCBI Taxonomy" id="6984"/>
    <lineage>
        <taxon>Eukaryota</taxon>
        <taxon>Metazoa</taxon>
        <taxon>Ecdysozoa</taxon>
        <taxon>Arthropoda</taxon>
        <taxon>Hexapoda</taxon>
        <taxon>Insecta</taxon>
        <taxon>Pterygota</taxon>
        <taxon>Neoptera</taxon>
        <taxon>Polyneoptera</taxon>
        <taxon>Dictyoptera</taxon>
        <taxon>Blattodea</taxon>
        <taxon>Blaberoidea</taxon>
        <taxon>Blaberidae</taxon>
        <taxon>Diplopterinae</taxon>
        <taxon>Diploptera</taxon>
    </lineage>
</organism>
<dbReference type="AlphaFoldDB" id="A0AAD8ACK4"/>
<keyword evidence="2" id="KW-1185">Reference proteome</keyword>
<evidence type="ECO:0000313" key="2">
    <source>
        <dbReference type="Proteomes" id="UP001233999"/>
    </source>
</evidence>
<feature type="non-terminal residue" evidence="1">
    <location>
        <position position="1"/>
    </location>
</feature>
<proteinExistence type="predicted"/>
<feature type="non-terminal residue" evidence="1">
    <location>
        <position position="143"/>
    </location>
</feature>
<reference evidence="1" key="2">
    <citation type="submission" date="2023-05" db="EMBL/GenBank/DDBJ databases">
        <authorList>
            <person name="Fouks B."/>
        </authorList>
    </citation>
    <scope>NUCLEOTIDE SEQUENCE</scope>
    <source>
        <strain evidence="1">Stay&amp;Tobe</strain>
        <tissue evidence="1">Testes</tissue>
    </source>
</reference>
<dbReference type="Proteomes" id="UP001233999">
    <property type="component" value="Unassembled WGS sequence"/>
</dbReference>
<comment type="caution">
    <text evidence="1">The sequence shown here is derived from an EMBL/GenBank/DDBJ whole genome shotgun (WGS) entry which is preliminary data.</text>
</comment>
<gene>
    <name evidence="1" type="ORF">L9F63_012357</name>
</gene>
<protein>
    <submittedName>
        <fullName evidence="1">Uncharacterized protein</fullName>
    </submittedName>
</protein>